<comment type="catalytic activity">
    <reaction evidence="6">
        <text>L-threonyl-[protein] + ATP = 3-O-(5'-adenylyl)-L-threonyl-[protein] + diphosphate</text>
        <dbReference type="Rhea" id="RHEA:54292"/>
        <dbReference type="Rhea" id="RHEA-COMP:11060"/>
        <dbReference type="Rhea" id="RHEA-COMP:13847"/>
        <dbReference type="ChEBI" id="CHEBI:30013"/>
        <dbReference type="ChEBI" id="CHEBI:30616"/>
        <dbReference type="ChEBI" id="CHEBI:33019"/>
        <dbReference type="ChEBI" id="CHEBI:138113"/>
        <dbReference type="EC" id="2.7.7.108"/>
    </reaction>
</comment>
<dbReference type="OrthoDB" id="9813719at2"/>
<dbReference type="InterPro" id="IPR036597">
    <property type="entry name" value="Fido-like_dom_sf"/>
</dbReference>
<evidence type="ECO:0000256" key="7">
    <source>
        <dbReference type="ARBA" id="ARBA00048696"/>
    </source>
</evidence>
<evidence type="ECO:0000313" key="9">
    <source>
        <dbReference type="EMBL" id="PPI16490.1"/>
    </source>
</evidence>
<dbReference type="AlphaFoldDB" id="A0A2S5Y984"/>
<accession>A0A2S5Y984</accession>
<organism evidence="9 10">
    <name type="scientific">Rathayibacter toxicus</name>
    <dbReference type="NCBI Taxonomy" id="145458"/>
    <lineage>
        <taxon>Bacteria</taxon>
        <taxon>Bacillati</taxon>
        <taxon>Actinomycetota</taxon>
        <taxon>Actinomycetes</taxon>
        <taxon>Micrococcales</taxon>
        <taxon>Microbacteriaceae</taxon>
        <taxon>Rathayibacter</taxon>
    </lineage>
</organism>
<dbReference type="PANTHER" id="PTHR39560">
    <property type="entry name" value="PROTEIN ADENYLYLTRANSFERASE FIC-RELATED"/>
    <property type="match status" value="1"/>
</dbReference>
<keyword evidence="4" id="KW-0067">ATP-binding</keyword>
<protein>
    <recommendedName>
        <fullName evidence="5">protein adenylyltransferase</fullName>
        <ecNumber evidence="5">2.7.7.108</ecNumber>
    </recommendedName>
</protein>
<dbReference type="GeneID" id="93667601"/>
<evidence type="ECO:0000256" key="4">
    <source>
        <dbReference type="ARBA" id="ARBA00022840"/>
    </source>
</evidence>
<dbReference type="Pfam" id="PF02661">
    <property type="entry name" value="Fic"/>
    <property type="match status" value="1"/>
</dbReference>
<proteinExistence type="predicted"/>
<sequence>MARSSGFRTWDDYFIPGTSVLRNKFVTVDKPYGETDPTILRTLEERMSAVRIAELRAHPIEGRFDYDHMKAIHRAIFQDVYDWAGQERVAPTDRMTKDGHAYYSAGPALTAAAEAEYAKLASKDYLRGLQPKEFVDELAESWGEVNVIHSFREGNTRSQFVFFSQLAEQAGYRIDAAQFVLGAPLRDAFVEARFHSQDTGRNNQLASVLGQAIVPFDRGMLPLLDQLVDDAHTMAGHAFTNRADSSYADALERIAIEGKDLATDRARLTAALDPLLSEAGEKIASLYRDADVRDFLAVDEIRTSGTFTDEQLLSAGRERAAGFDLATFAHQLTLIGTLTAEQTADHDLNETQLEGLQNRFESWAVTIRRSLTL</sequence>
<name>A0A2S5Y984_9MICO</name>
<dbReference type="RefSeq" id="WP_081656837.1">
    <property type="nucleotide sequence ID" value="NZ_CP010848.1"/>
</dbReference>
<dbReference type="EC" id="2.7.7.108" evidence="5"/>
<gene>
    <name evidence="9" type="ORF">C5C51_03605</name>
</gene>
<dbReference type="SUPFAM" id="SSF140931">
    <property type="entry name" value="Fic-like"/>
    <property type="match status" value="1"/>
</dbReference>
<dbReference type="GO" id="GO:0051302">
    <property type="term" value="P:regulation of cell division"/>
    <property type="evidence" value="ECO:0007669"/>
    <property type="project" value="TreeGrafter"/>
</dbReference>
<feature type="domain" description="Fido" evidence="8">
    <location>
        <begin position="64"/>
        <end position="211"/>
    </location>
</feature>
<dbReference type="InterPro" id="IPR003812">
    <property type="entry name" value="Fido"/>
</dbReference>
<keyword evidence="3" id="KW-0547">Nucleotide-binding</keyword>
<evidence type="ECO:0000256" key="5">
    <source>
        <dbReference type="ARBA" id="ARBA00034531"/>
    </source>
</evidence>
<evidence type="ECO:0000256" key="6">
    <source>
        <dbReference type="ARBA" id="ARBA00047939"/>
    </source>
</evidence>
<keyword evidence="1" id="KW-0808">Transferase</keyword>
<dbReference type="PROSITE" id="PS51459">
    <property type="entry name" value="FIDO"/>
    <property type="match status" value="1"/>
</dbReference>
<comment type="catalytic activity">
    <reaction evidence="7">
        <text>L-tyrosyl-[protein] + ATP = O-(5'-adenylyl)-L-tyrosyl-[protein] + diphosphate</text>
        <dbReference type="Rhea" id="RHEA:54288"/>
        <dbReference type="Rhea" id="RHEA-COMP:10136"/>
        <dbReference type="Rhea" id="RHEA-COMP:13846"/>
        <dbReference type="ChEBI" id="CHEBI:30616"/>
        <dbReference type="ChEBI" id="CHEBI:33019"/>
        <dbReference type="ChEBI" id="CHEBI:46858"/>
        <dbReference type="ChEBI" id="CHEBI:83624"/>
        <dbReference type="EC" id="2.7.7.108"/>
    </reaction>
</comment>
<dbReference type="Proteomes" id="UP000237966">
    <property type="component" value="Unassembled WGS sequence"/>
</dbReference>
<dbReference type="PANTHER" id="PTHR39560:SF1">
    <property type="entry name" value="PROTEIN ADENYLYLTRANSFERASE FIC-RELATED"/>
    <property type="match status" value="1"/>
</dbReference>
<keyword evidence="2" id="KW-0548">Nucleotidyltransferase</keyword>
<evidence type="ECO:0000259" key="8">
    <source>
        <dbReference type="PROSITE" id="PS51459"/>
    </source>
</evidence>
<evidence type="ECO:0000313" key="10">
    <source>
        <dbReference type="Proteomes" id="UP000237966"/>
    </source>
</evidence>
<dbReference type="EMBL" id="PSWU01000004">
    <property type="protein sequence ID" value="PPI16490.1"/>
    <property type="molecule type" value="Genomic_DNA"/>
</dbReference>
<evidence type="ECO:0000256" key="3">
    <source>
        <dbReference type="ARBA" id="ARBA00022741"/>
    </source>
</evidence>
<comment type="caution">
    <text evidence="9">The sequence shown here is derived from an EMBL/GenBank/DDBJ whole genome shotgun (WGS) entry which is preliminary data.</text>
</comment>
<dbReference type="GO" id="GO:0070733">
    <property type="term" value="F:AMPylase activity"/>
    <property type="evidence" value="ECO:0007669"/>
    <property type="project" value="UniProtKB-EC"/>
</dbReference>
<dbReference type="Gene3D" id="1.10.3290.10">
    <property type="entry name" value="Fido-like domain"/>
    <property type="match status" value="1"/>
</dbReference>
<evidence type="ECO:0000256" key="2">
    <source>
        <dbReference type="ARBA" id="ARBA00022695"/>
    </source>
</evidence>
<reference evidence="9 10" key="1">
    <citation type="submission" date="2018-02" db="EMBL/GenBank/DDBJ databases">
        <title>Bacteriophage NCPPB3778 and a type I-E CRISPR drive the evolution of the US Biological Select Agent, Rathayibacter toxicus.</title>
        <authorList>
            <person name="Davis E.W.II."/>
            <person name="Tabima J.F."/>
            <person name="Weisberg A.J."/>
            <person name="Lopes L.D."/>
            <person name="Wiseman M.S."/>
            <person name="Wiseman M.S."/>
            <person name="Pupko T."/>
            <person name="Belcher M.S."/>
            <person name="Sechler A.J."/>
            <person name="Tancos M.A."/>
            <person name="Schroeder B.K."/>
            <person name="Murray T.D."/>
            <person name="Luster D.G."/>
            <person name="Schneider W.L."/>
            <person name="Rogers E."/>
            <person name="Andreote F.D."/>
            <person name="Grunwald N.J."/>
            <person name="Putnam M.L."/>
            <person name="Chang J.H."/>
        </authorList>
    </citation>
    <scope>NUCLEOTIDE SEQUENCE [LARGE SCALE GENOMIC DNA]</scope>
    <source>
        <strain evidence="9 10">FH99</strain>
    </source>
</reference>
<dbReference type="GO" id="GO:0005524">
    <property type="term" value="F:ATP binding"/>
    <property type="evidence" value="ECO:0007669"/>
    <property type="project" value="UniProtKB-KW"/>
</dbReference>
<evidence type="ECO:0000256" key="1">
    <source>
        <dbReference type="ARBA" id="ARBA00022679"/>
    </source>
</evidence>